<dbReference type="InterPro" id="IPR017972">
    <property type="entry name" value="Cyt_P450_CS"/>
</dbReference>
<keyword evidence="12 15" id="KW-0472">Membrane</keyword>
<dbReference type="GO" id="GO:0005506">
    <property type="term" value="F:iron ion binding"/>
    <property type="evidence" value="ECO:0007669"/>
    <property type="project" value="InterPro"/>
</dbReference>
<evidence type="ECO:0000256" key="9">
    <source>
        <dbReference type="ARBA" id="ARBA00023002"/>
    </source>
</evidence>
<evidence type="ECO:0000256" key="3">
    <source>
        <dbReference type="ARBA" id="ARBA00004586"/>
    </source>
</evidence>
<dbReference type="InterPro" id="IPR008071">
    <property type="entry name" value="Cyt_P450_E_grp-I_CYP2J-like"/>
</dbReference>
<dbReference type="PROSITE" id="PS00086">
    <property type="entry name" value="CYTOCHROME_P450"/>
    <property type="match status" value="1"/>
</dbReference>
<evidence type="ECO:0000256" key="6">
    <source>
        <dbReference type="ARBA" id="ARBA00022723"/>
    </source>
</evidence>
<sequence>MLRLVWDGISFQVLFVFLFVFLLVADYMKRRKPKDYPPSPFSFPFVGNTQFLNLTDPLATMQKLIDKYGNIFSMELGRQRSVVVSGLQLVKEVLVTQGDNFLDRPEVPISAEVFSSLGLISSNGHLWKQQRRFTLSTFRNFGLGKRSLEERIQEESRFLAEAFREEQGNPFDPHFKINNAVSNVICSIVFGNRFEYHDEEFQKLLQLMEETVVFQPFTQFALFLFCPKLYNFFPTIVQFLPGSHQNIFRNWKLMKNFVIERIEKHKEDRNPSESRDFIDSYLEEMTKPNSSNLREENLVACTLDLFFAGTETTSTTIRWALLYMAIYPEIQARVQAEIDAVIGQSRQPALEDRNKMPYTNAVIHEVQRKSNIVPFNVPRLTVKDTVLAGFLVPKGTVMIPNITSVMFDKEEWETPNTFNPEHFLKDGQFWKREAFMPFSVGKRACLGELLARTELFLFFTTLLQKFTIQAPPDTTLNLQFRLGITLAPQPYKICAVPR</sequence>
<dbReference type="InterPro" id="IPR050182">
    <property type="entry name" value="Cytochrome_P450_fam2"/>
</dbReference>
<evidence type="ECO:0000256" key="7">
    <source>
        <dbReference type="ARBA" id="ARBA00022824"/>
    </source>
</evidence>
<name>A0A8B9TMN5_ANAPL</name>
<dbReference type="FunFam" id="1.10.630.10:FF:000004">
    <property type="entry name" value="cytochrome P450 2D15 isoform X1"/>
    <property type="match status" value="1"/>
</dbReference>
<evidence type="ECO:0000256" key="4">
    <source>
        <dbReference type="ARBA" id="ARBA00010617"/>
    </source>
</evidence>
<dbReference type="AlphaFoldDB" id="A0A8B9TMN5"/>
<keyword evidence="8" id="KW-0492">Microsome</keyword>
<comment type="similarity">
    <text evidence="4 14">Belongs to the cytochrome P450 family.</text>
</comment>
<evidence type="ECO:0000313" key="16">
    <source>
        <dbReference type="Ensembl" id="ENSAPLP00020023871.1"/>
    </source>
</evidence>
<keyword evidence="5 13" id="KW-0349">Heme</keyword>
<evidence type="ECO:0000256" key="15">
    <source>
        <dbReference type="SAM" id="Phobius"/>
    </source>
</evidence>
<feature type="transmembrane region" description="Helical" evidence="15">
    <location>
        <begin position="6"/>
        <end position="25"/>
    </location>
</feature>
<comment type="subcellular location">
    <subcellularLocation>
        <location evidence="3">Endoplasmic reticulum membrane</location>
    </subcellularLocation>
    <subcellularLocation>
        <location evidence="2">Microsome membrane</location>
    </subcellularLocation>
</comment>
<proteinExistence type="inferred from homology"/>
<evidence type="ECO:0000256" key="8">
    <source>
        <dbReference type="ARBA" id="ARBA00022848"/>
    </source>
</evidence>
<dbReference type="GO" id="GO:0020037">
    <property type="term" value="F:heme binding"/>
    <property type="evidence" value="ECO:0007669"/>
    <property type="project" value="InterPro"/>
</dbReference>
<dbReference type="Gene3D" id="1.10.630.10">
    <property type="entry name" value="Cytochrome P450"/>
    <property type="match status" value="1"/>
</dbReference>
<keyword evidence="15" id="KW-0812">Transmembrane</keyword>
<keyword evidence="15" id="KW-1133">Transmembrane helix</keyword>
<dbReference type="PANTHER" id="PTHR24300:SF177">
    <property type="entry name" value="CYTOCHROME P450 2J2"/>
    <property type="match status" value="1"/>
</dbReference>
<dbReference type="Ensembl" id="ENSAPLT00020025754.1">
    <property type="protein sequence ID" value="ENSAPLP00020023871.1"/>
    <property type="gene ID" value="ENSAPLG00020016543.1"/>
</dbReference>
<evidence type="ECO:0000256" key="1">
    <source>
        <dbReference type="ARBA" id="ARBA00001971"/>
    </source>
</evidence>
<dbReference type="Pfam" id="PF00067">
    <property type="entry name" value="p450"/>
    <property type="match status" value="1"/>
</dbReference>
<dbReference type="Proteomes" id="UP000694400">
    <property type="component" value="Chromosome 8"/>
</dbReference>
<keyword evidence="6 13" id="KW-0479">Metal-binding</keyword>
<evidence type="ECO:0000313" key="17">
    <source>
        <dbReference type="Proteomes" id="UP000694400"/>
    </source>
</evidence>
<dbReference type="PRINTS" id="PR00385">
    <property type="entry name" value="P450"/>
</dbReference>
<evidence type="ECO:0000256" key="11">
    <source>
        <dbReference type="ARBA" id="ARBA00023033"/>
    </source>
</evidence>
<dbReference type="PANTHER" id="PTHR24300">
    <property type="entry name" value="CYTOCHROME P450 508A4-RELATED"/>
    <property type="match status" value="1"/>
</dbReference>
<evidence type="ECO:0000256" key="14">
    <source>
        <dbReference type="RuleBase" id="RU000461"/>
    </source>
</evidence>
<dbReference type="InterPro" id="IPR001128">
    <property type="entry name" value="Cyt_P450"/>
</dbReference>
<protein>
    <recommendedName>
        <fullName evidence="18">Cytochrome P450 2J2</fullName>
    </recommendedName>
</protein>
<dbReference type="GO" id="GO:0006082">
    <property type="term" value="P:organic acid metabolic process"/>
    <property type="evidence" value="ECO:0007669"/>
    <property type="project" value="TreeGrafter"/>
</dbReference>
<evidence type="ECO:0000256" key="13">
    <source>
        <dbReference type="PIRSR" id="PIRSR602401-1"/>
    </source>
</evidence>
<accession>A0A8B9TMN5</accession>
<comment type="cofactor">
    <cofactor evidence="1 13">
        <name>heme</name>
        <dbReference type="ChEBI" id="CHEBI:30413"/>
    </cofactor>
</comment>
<reference evidence="16" key="3">
    <citation type="submission" date="2025-09" db="UniProtKB">
        <authorList>
            <consortium name="Ensembl"/>
        </authorList>
    </citation>
    <scope>IDENTIFICATION</scope>
</reference>
<dbReference type="GO" id="GO:0005789">
    <property type="term" value="C:endoplasmic reticulum membrane"/>
    <property type="evidence" value="ECO:0007669"/>
    <property type="project" value="UniProtKB-SubCell"/>
</dbReference>
<evidence type="ECO:0000256" key="2">
    <source>
        <dbReference type="ARBA" id="ARBA00004524"/>
    </source>
</evidence>
<reference evidence="16" key="1">
    <citation type="submission" date="2019-08" db="EMBL/GenBank/DDBJ databases">
        <title>Three high-quality genomes provides insights into domestication of ducks.</title>
        <authorList>
            <person name="Hou Z.C."/>
            <person name="Zhu F."/>
            <person name="Yin Z.T."/>
            <person name="Zhang F."/>
        </authorList>
    </citation>
    <scope>NUCLEOTIDE SEQUENCE [LARGE SCALE GENOMIC DNA]</scope>
</reference>
<evidence type="ECO:0000256" key="5">
    <source>
        <dbReference type="ARBA" id="ARBA00022617"/>
    </source>
</evidence>
<evidence type="ECO:0000256" key="10">
    <source>
        <dbReference type="ARBA" id="ARBA00023004"/>
    </source>
</evidence>
<keyword evidence="7" id="KW-0256">Endoplasmic reticulum</keyword>
<dbReference type="PRINTS" id="PR01688">
    <property type="entry name" value="EP450ICYP2J"/>
</dbReference>
<keyword evidence="9 14" id="KW-0560">Oxidoreductase</keyword>
<dbReference type="GO" id="GO:0016712">
    <property type="term" value="F:oxidoreductase activity, acting on paired donors, with incorporation or reduction of molecular oxygen, reduced flavin or flavoprotein as one donor, and incorporation of one atom of oxygen"/>
    <property type="evidence" value="ECO:0007669"/>
    <property type="project" value="InterPro"/>
</dbReference>
<keyword evidence="10 13" id="KW-0408">Iron</keyword>
<feature type="binding site" description="axial binding residue" evidence="13">
    <location>
        <position position="445"/>
    </location>
    <ligand>
        <name>heme</name>
        <dbReference type="ChEBI" id="CHEBI:30413"/>
    </ligand>
    <ligandPart>
        <name>Fe</name>
        <dbReference type="ChEBI" id="CHEBI:18248"/>
    </ligandPart>
</feature>
<dbReference type="GO" id="GO:0006805">
    <property type="term" value="P:xenobiotic metabolic process"/>
    <property type="evidence" value="ECO:0007669"/>
    <property type="project" value="TreeGrafter"/>
</dbReference>
<dbReference type="InterPro" id="IPR036396">
    <property type="entry name" value="Cyt_P450_sf"/>
</dbReference>
<dbReference type="InterPro" id="IPR002401">
    <property type="entry name" value="Cyt_P450_E_grp-I"/>
</dbReference>
<organism evidence="16 17">
    <name type="scientific">Anas platyrhynchos</name>
    <name type="common">Mallard</name>
    <name type="synonym">Anas boschas</name>
    <dbReference type="NCBI Taxonomy" id="8839"/>
    <lineage>
        <taxon>Eukaryota</taxon>
        <taxon>Metazoa</taxon>
        <taxon>Chordata</taxon>
        <taxon>Craniata</taxon>
        <taxon>Vertebrata</taxon>
        <taxon>Euteleostomi</taxon>
        <taxon>Archelosauria</taxon>
        <taxon>Archosauria</taxon>
        <taxon>Dinosauria</taxon>
        <taxon>Saurischia</taxon>
        <taxon>Theropoda</taxon>
        <taxon>Coelurosauria</taxon>
        <taxon>Aves</taxon>
        <taxon>Neognathae</taxon>
        <taxon>Galloanserae</taxon>
        <taxon>Anseriformes</taxon>
        <taxon>Anatidae</taxon>
        <taxon>Anatinae</taxon>
        <taxon>Anas</taxon>
    </lineage>
</organism>
<dbReference type="SUPFAM" id="SSF48264">
    <property type="entry name" value="Cytochrome P450"/>
    <property type="match status" value="1"/>
</dbReference>
<evidence type="ECO:0000256" key="12">
    <source>
        <dbReference type="ARBA" id="ARBA00023136"/>
    </source>
</evidence>
<reference evidence="16" key="2">
    <citation type="submission" date="2025-08" db="UniProtKB">
        <authorList>
            <consortium name="Ensembl"/>
        </authorList>
    </citation>
    <scope>IDENTIFICATION</scope>
</reference>
<evidence type="ECO:0008006" key="18">
    <source>
        <dbReference type="Google" id="ProtNLM"/>
    </source>
</evidence>
<keyword evidence="11 14" id="KW-0503">Monooxygenase</keyword>
<dbReference type="PRINTS" id="PR00463">
    <property type="entry name" value="EP450I"/>
</dbReference>